<dbReference type="Proteomes" id="UP000027265">
    <property type="component" value="Unassembled WGS sequence"/>
</dbReference>
<feature type="transmembrane region" description="Helical" evidence="1">
    <location>
        <begin position="12"/>
        <end position="29"/>
    </location>
</feature>
<keyword evidence="1" id="KW-0812">Transmembrane</keyword>
<proteinExistence type="predicted"/>
<reference evidence="3" key="1">
    <citation type="journal article" date="2014" name="Proc. Natl. Acad. Sci. U.S.A.">
        <title>Extensive sampling of basidiomycete genomes demonstrates inadequacy of the white-rot/brown-rot paradigm for wood decay fungi.</title>
        <authorList>
            <person name="Riley R."/>
            <person name="Salamov A.A."/>
            <person name="Brown D.W."/>
            <person name="Nagy L.G."/>
            <person name="Floudas D."/>
            <person name="Held B.W."/>
            <person name="Levasseur A."/>
            <person name="Lombard V."/>
            <person name="Morin E."/>
            <person name="Otillar R."/>
            <person name="Lindquist E.A."/>
            <person name="Sun H."/>
            <person name="LaButti K.M."/>
            <person name="Schmutz J."/>
            <person name="Jabbour D."/>
            <person name="Luo H."/>
            <person name="Baker S.E."/>
            <person name="Pisabarro A.G."/>
            <person name="Walton J.D."/>
            <person name="Blanchette R.A."/>
            <person name="Henrissat B."/>
            <person name="Martin F."/>
            <person name="Cullen D."/>
            <person name="Hibbett D.S."/>
            <person name="Grigoriev I.V."/>
        </authorList>
    </citation>
    <scope>NUCLEOTIDE SEQUENCE [LARGE SCALE GENOMIC DNA]</scope>
    <source>
        <strain evidence="3">MUCL 33604</strain>
    </source>
</reference>
<sequence>MQIYTIADKTQRTITVFVSVTFLVSFLRYSKELTFSPLSVSEALSNRQFPPVSAYVIKQSDPRPGFQGVNFSSRDLYQRGWAKGHGRAG</sequence>
<keyword evidence="3" id="KW-1185">Reference proteome</keyword>
<gene>
    <name evidence="2" type="ORF">JAAARDRAFT_56345</name>
</gene>
<dbReference type="HOGENOM" id="CLU_2455046_0_0_1"/>
<evidence type="ECO:0000256" key="1">
    <source>
        <dbReference type="SAM" id="Phobius"/>
    </source>
</evidence>
<keyword evidence="1" id="KW-0472">Membrane</keyword>
<dbReference type="AlphaFoldDB" id="A0A067Q048"/>
<dbReference type="EMBL" id="KL197714">
    <property type="protein sequence ID" value="KDQ60423.1"/>
    <property type="molecule type" value="Genomic_DNA"/>
</dbReference>
<keyword evidence="1" id="KW-1133">Transmembrane helix</keyword>
<evidence type="ECO:0000313" key="3">
    <source>
        <dbReference type="Proteomes" id="UP000027265"/>
    </source>
</evidence>
<protein>
    <submittedName>
        <fullName evidence="2">Uncharacterized protein</fullName>
    </submittedName>
</protein>
<evidence type="ECO:0000313" key="2">
    <source>
        <dbReference type="EMBL" id="KDQ60423.1"/>
    </source>
</evidence>
<organism evidence="2 3">
    <name type="scientific">Jaapia argillacea MUCL 33604</name>
    <dbReference type="NCBI Taxonomy" id="933084"/>
    <lineage>
        <taxon>Eukaryota</taxon>
        <taxon>Fungi</taxon>
        <taxon>Dikarya</taxon>
        <taxon>Basidiomycota</taxon>
        <taxon>Agaricomycotina</taxon>
        <taxon>Agaricomycetes</taxon>
        <taxon>Agaricomycetidae</taxon>
        <taxon>Jaapiales</taxon>
        <taxon>Jaapiaceae</taxon>
        <taxon>Jaapia</taxon>
    </lineage>
</organism>
<dbReference type="InParanoid" id="A0A067Q048"/>
<accession>A0A067Q048</accession>
<name>A0A067Q048_9AGAM</name>